<gene>
    <name evidence="1" type="ORF">MNBD_GAMMA25-1993</name>
</gene>
<dbReference type="AlphaFoldDB" id="A0A3B1BS97"/>
<name>A0A3B1BS97_9ZZZZ</name>
<protein>
    <submittedName>
        <fullName evidence="1">Uncharacterized protein</fullName>
    </submittedName>
</protein>
<reference evidence="1" key="1">
    <citation type="submission" date="2018-06" db="EMBL/GenBank/DDBJ databases">
        <authorList>
            <person name="Zhirakovskaya E."/>
        </authorList>
    </citation>
    <scope>NUCLEOTIDE SEQUENCE</scope>
</reference>
<accession>A0A3B1BS97</accession>
<dbReference type="EMBL" id="UOFY01000033">
    <property type="protein sequence ID" value="VAX09205.1"/>
    <property type="molecule type" value="Genomic_DNA"/>
</dbReference>
<organism evidence="1">
    <name type="scientific">hydrothermal vent metagenome</name>
    <dbReference type="NCBI Taxonomy" id="652676"/>
    <lineage>
        <taxon>unclassified sequences</taxon>
        <taxon>metagenomes</taxon>
        <taxon>ecological metagenomes</taxon>
    </lineage>
</organism>
<sequence>MVTLMCILKYQSVELLSYCSQIELYTSLHLPDFSASDYRSMAEAAMLIGIRTIVIFESPHNIRVLY</sequence>
<evidence type="ECO:0000313" key="1">
    <source>
        <dbReference type="EMBL" id="VAX09205.1"/>
    </source>
</evidence>
<proteinExistence type="predicted"/>